<evidence type="ECO:0000256" key="4">
    <source>
        <dbReference type="ARBA" id="ARBA00022842"/>
    </source>
</evidence>
<keyword evidence="4" id="KW-0460">Magnesium</keyword>
<gene>
    <name evidence="7" type="ORF">EJC51_18595</name>
</gene>
<keyword evidence="8" id="KW-1185">Reference proteome</keyword>
<dbReference type="PRINTS" id="PR00502">
    <property type="entry name" value="NUDIXFAMILY"/>
</dbReference>
<dbReference type="SUPFAM" id="SSF55811">
    <property type="entry name" value="Nudix"/>
    <property type="match status" value="1"/>
</dbReference>
<evidence type="ECO:0000256" key="1">
    <source>
        <dbReference type="ARBA" id="ARBA00001946"/>
    </source>
</evidence>
<accession>A0A3Q9BZ66</accession>
<proteinExistence type="inferred from homology"/>
<dbReference type="RefSeq" id="WP_126272109.1">
    <property type="nucleotide sequence ID" value="NZ_CP034463.1"/>
</dbReference>
<dbReference type="PANTHER" id="PTHR43046">
    <property type="entry name" value="GDP-MANNOSE MANNOSYL HYDROLASE"/>
    <property type="match status" value="1"/>
</dbReference>
<dbReference type="AlphaFoldDB" id="A0A3Q9BZ66"/>
<dbReference type="Gene3D" id="3.90.79.10">
    <property type="entry name" value="Nucleoside Triphosphate Pyrophosphohydrolase"/>
    <property type="match status" value="1"/>
</dbReference>
<sequence length="156" mass="17116">MISPPLREAARVVALDDAQRVLLLHHHDEGGSYWATPGGALEAGEDHAAAALRELREELGVDEKNVALGTQLAQRSQEQTVGGRAVRQVERYFLAHLEPADADPARATQPDNIQAHRWWTLQELRETPETIYPDGLLGLVAGLLANGVPKRPITLR</sequence>
<dbReference type="GO" id="GO:0016787">
    <property type="term" value="F:hydrolase activity"/>
    <property type="evidence" value="ECO:0007669"/>
    <property type="project" value="UniProtKB-KW"/>
</dbReference>
<evidence type="ECO:0000256" key="3">
    <source>
        <dbReference type="ARBA" id="ARBA00022801"/>
    </source>
</evidence>
<evidence type="ECO:0000313" key="7">
    <source>
        <dbReference type="EMBL" id="AZP17919.1"/>
    </source>
</evidence>
<dbReference type="Proteomes" id="UP000280197">
    <property type="component" value="Chromosome"/>
</dbReference>
<name>A0A3Q9BZ66_9ACTN</name>
<dbReference type="EMBL" id="CP034463">
    <property type="protein sequence ID" value="AZP17919.1"/>
    <property type="molecule type" value="Genomic_DNA"/>
</dbReference>
<evidence type="ECO:0000256" key="2">
    <source>
        <dbReference type="ARBA" id="ARBA00005582"/>
    </source>
</evidence>
<comment type="cofactor">
    <cofactor evidence="1">
        <name>Mg(2+)</name>
        <dbReference type="ChEBI" id="CHEBI:18420"/>
    </cofactor>
</comment>
<evidence type="ECO:0000259" key="6">
    <source>
        <dbReference type="PROSITE" id="PS51462"/>
    </source>
</evidence>
<organism evidence="7 8">
    <name type="scientific">Streptomyces aquilus</name>
    <dbReference type="NCBI Taxonomy" id="2548456"/>
    <lineage>
        <taxon>Bacteria</taxon>
        <taxon>Bacillati</taxon>
        <taxon>Actinomycetota</taxon>
        <taxon>Actinomycetes</taxon>
        <taxon>Kitasatosporales</taxon>
        <taxon>Streptomycetaceae</taxon>
        <taxon>Streptomyces</taxon>
    </lineage>
</organism>
<dbReference type="InterPro" id="IPR020084">
    <property type="entry name" value="NUDIX_hydrolase_CS"/>
</dbReference>
<dbReference type="KEGG" id="saqu:EJC51_18595"/>
<dbReference type="PROSITE" id="PS00893">
    <property type="entry name" value="NUDIX_BOX"/>
    <property type="match status" value="1"/>
</dbReference>
<evidence type="ECO:0000313" key="8">
    <source>
        <dbReference type="Proteomes" id="UP000280197"/>
    </source>
</evidence>
<keyword evidence="3 5" id="KW-0378">Hydrolase</keyword>
<protein>
    <submittedName>
        <fullName evidence="7">NUDIX domain-containing protein</fullName>
    </submittedName>
</protein>
<comment type="similarity">
    <text evidence="2 5">Belongs to the Nudix hydrolase family.</text>
</comment>
<dbReference type="CDD" id="cd04685">
    <property type="entry name" value="NUDIX_Hydrolase"/>
    <property type="match status" value="1"/>
</dbReference>
<evidence type="ECO:0000256" key="5">
    <source>
        <dbReference type="RuleBase" id="RU003476"/>
    </source>
</evidence>
<reference evidence="7 8" key="1">
    <citation type="submission" date="2018-12" db="EMBL/GenBank/DDBJ databases">
        <authorList>
            <person name="Li K."/>
        </authorList>
    </citation>
    <scope>NUCLEOTIDE SEQUENCE [LARGE SCALE GENOMIC DNA]</scope>
    <source>
        <strain evidence="8">CR22</strain>
    </source>
</reference>
<dbReference type="InterPro" id="IPR015797">
    <property type="entry name" value="NUDIX_hydrolase-like_dom_sf"/>
</dbReference>
<dbReference type="InterPro" id="IPR000086">
    <property type="entry name" value="NUDIX_hydrolase_dom"/>
</dbReference>
<dbReference type="PANTHER" id="PTHR43046:SF12">
    <property type="entry name" value="GDP-MANNOSE MANNOSYL HYDROLASE"/>
    <property type="match status" value="1"/>
</dbReference>
<feature type="domain" description="Nudix hydrolase" evidence="6">
    <location>
        <begin position="5"/>
        <end position="143"/>
    </location>
</feature>
<dbReference type="InterPro" id="IPR020476">
    <property type="entry name" value="Nudix_hydrolase"/>
</dbReference>
<dbReference type="Pfam" id="PF00293">
    <property type="entry name" value="NUDIX"/>
    <property type="match status" value="1"/>
</dbReference>
<dbReference type="PROSITE" id="PS51462">
    <property type="entry name" value="NUDIX"/>
    <property type="match status" value="1"/>
</dbReference>